<organism evidence="1 2">
    <name type="scientific">Candidatus Methylumidiphilus alinenensis</name>
    <dbReference type="NCBI Taxonomy" id="2202197"/>
    <lineage>
        <taxon>Bacteria</taxon>
        <taxon>Pseudomonadati</taxon>
        <taxon>Pseudomonadota</taxon>
        <taxon>Gammaproteobacteria</taxon>
        <taxon>Methylococcales</taxon>
        <taxon>Candidatus Methylumidiphilus</taxon>
    </lineage>
</organism>
<keyword evidence="1" id="KW-0540">Nuclease</keyword>
<name>A0A2W4SXW0_9GAMM</name>
<sequence length="112" mass="12305">MNTVCTQILVGTAKPVRFPSGDILATPGALETLERYRTPPFDLLKRHFTGDWGDLDDHDKNANEMAVSEGSRVFSAYVLPAPPDNASLDAAKIWVITEADRSATTLLLPEEY</sequence>
<keyword evidence="1" id="KW-0255">Endonuclease</keyword>
<keyword evidence="1" id="KW-0378">Hydrolase</keyword>
<accession>A0A2W4SXW0</accession>
<protein>
    <submittedName>
        <fullName evidence="1">Type I restriction endonuclease subunit M</fullName>
    </submittedName>
</protein>
<reference evidence="1 2" key="1">
    <citation type="journal article" date="2018" name="Aquat. Microb. Ecol.">
        <title>Gammaproteobacterial methanotrophs dominate.</title>
        <authorList>
            <person name="Rissanen A.J."/>
            <person name="Saarenheimo J."/>
            <person name="Tiirola M."/>
            <person name="Peura S."/>
            <person name="Aalto S.L."/>
            <person name="Karvinen A."/>
            <person name="Nykanen H."/>
        </authorList>
    </citation>
    <scope>NUCLEOTIDE SEQUENCE [LARGE SCALE GENOMIC DNA]</scope>
    <source>
        <strain evidence="1">AMbin10</strain>
    </source>
</reference>
<comment type="caution">
    <text evidence="1">The sequence shown here is derived from an EMBL/GenBank/DDBJ whole genome shotgun (WGS) entry which is preliminary data.</text>
</comment>
<dbReference type="Proteomes" id="UP000249396">
    <property type="component" value="Unassembled WGS sequence"/>
</dbReference>
<dbReference type="EMBL" id="QJPH01000387">
    <property type="protein sequence ID" value="PZN75367.1"/>
    <property type="molecule type" value="Genomic_DNA"/>
</dbReference>
<gene>
    <name evidence="1" type="ORF">DM484_18920</name>
</gene>
<evidence type="ECO:0000313" key="1">
    <source>
        <dbReference type="EMBL" id="PZN75367.1"/>
    </source>
</evidence>
<dbReference type="GO" id="GO:0004519">
    <property type="term" value="F:endonuclease activity"/>
    <property type="evidence" value="ECO:0007669"/>
    <property type="project" value="UniProtKB-KW"/>
</dbReference>
<proteinExistence type="predicted"/>
<evidence type="ECO:0000313" key="2">
    <source>
        <dbReference type="Proteomes" id="UP000249396"/>
    </source>
</evidence>
<dbReference type="AlphaFoldDB" id="A0A2W4SXW0"/>